<name>A0A317V3S6_9EURO</name>
<keyword evidence="1" id="KW-0472">Membrane</keyword>
<gene>
    <name evidence="2" type="ORF">BO70DRAFT_152365</name>
</gene>
<feature type="transmembrane region" description="Helical" evidence="1">
    <location>
        <begin position="99"/>
        <end position="126"/>
    </location>
</feature>
<evidence type="ECO:0000313" key="2">
    <source>
        <dbReference type="EMBL" id="PWY68676.1"/>
    </source>
</evidence>
<dbReference type="AlphaFoldDB" id="A0A317V3S6"/>
<protein>
    <submittedName>
        <fullName evidence="2">Uncharacterized protein</fullName>
    </submittedName>
</protein>
<dbReference type="GeneID" id="37060461"/>
<proteinExistence type="predicted"/>
<dbReference type="VEuPathDB" id="FungiDB:BO70DRAFT_152365"/>
<accession>A0A317V3S6</accession>
<evidence type="ECO:0000313" key="3">
    <source>
        <dbReference type="Proteomes" id="UP000247233"/>
    </source>
</evidence>
<keyword evidence="3" id="KW-1185">Reference proteome</keyword>
<comment type="caution">
    <text evidence="2">The sequence shown here is derived from an EMBL/GenBank/DDBJ whole genome shotgun (WGS) entry which is preliminary data.</text>
</comment>
<reference evidence="2 3" key="1">
    <citation type="submission" date="2016-12" db="EMBL/GenBank/DDBJ databases">
        <title>The genomes of Aspergillus section Nigri reveals drivers in fungal speciation.</title>
        <authorList>
            <consortium name="DOE Joint Genome Institute"/>
            <person name="Vesth T.C."/>
            <person name="Nybo J."/>
            <person name="Theobald S."/>
            <person name="Brandl J."/>
            <person name="Frisvad J.C."/>
            <person name="Nielsen K.F."/>
            <person name="Lyhne E.K."/>
            <person name="Kogle M.E."/>
            <person name="Kuo A."/>
            <person name="Riley R."/>
            <person name="Clum A."/>
            <person name="Nolan M."/>
            <person name="Lipzen A."/>
            <person name="Salamov A."/>
            <person name="Henrissat B."/>
            <person name="Wiebenga A."/>
            <person name="De Vries R.P."/>
            <person name="Grigoriev I.V."/>
            <person name="Mortensen U.H."/>
            <person name="Andersen M.R."/>
            <person name="Baker S.E."/>
        </authorList>
    </citation>
    <scope>NUCLEOTIDE SEQUENCE [LARGE SCALE GENOMIC DNA]</scope>
    <source>
        <strain evidence="2 3">CBS 117.55</strain>
    </source>
</reference>
<dbReference type="EMBL" id="MSFL01000035">
    <property type="protein sequence ID" value="PWY68676.1"/>
    <property type="molecule type" value="Genomic_DNA"/>
</dbReference>
<dbReference type="RefSeq" id="XP_025395386.1">
    <property type="nucleotide sequence ID" value="XM_025538224.1"/>
</dbReference>
<keyword evidence="1" id="KW-1133">Transmembrane helix</keyword>
<organism evidence="2 3">
    <name type="scientific">Aspergillus heteromorphus CBS 117.55</name>
    <dbReference type="NCBI Taxonomy" id="1448321"/>
    <lineage>
        <taxon>Eukaryota</taxon>
        <taxon>Fungi</taxon>
        <taxon>Dikarya</taxon>
        <taxon>Ascomycota</taxon>
        <taxon>Pezizomycotina</taxon>
        <taxon>Eurotiomycetes</taxon>
        <taxon>Eurotiomycetidae</taxon>
        <taxon>Eurotiales</taxon>
        <taxon>Aspergillaceae</taxon>
        <taxon>Aspergillus</taxon>
        <taxon>Aspergillus subgen. Circumdati</taxon>
    </lineage>
</organism>
<dbReference type="Proteomes" id="UP000247233">
    <property type="component" value="Unassembled WGS sequence"/>
</dbReference>
<evidence type="ECO:0000256" key="1">
    <source>
        <dbReference type="SAM" id="Phobius"/>
    </source>
</evidence>
<sequence length="158" mass="18437">MDTDTFREIDTATLSLEWQWQRQTQRDRQRLRELSTYLGTVSRYSINQSRLSIDLGRYCVHRPVIHHTVVVGSGWSGWLVGRSGHGCITSHHITSIRRIGVLIAGVVLCLFMALLPLFFFLCFFDFPSIYLSIYFRGYQSHCRFIYLRIVSTRLSREG</sequence>
<keyword evidence="1" id="KW-0812">Transmembrane</keyword>